<accession>A0A7S2HNL0</accession>
<proteinExistence type="predicted"/>
<protein>
    <submittedName>
        <fullName evidence="3">Uncharacterized protein</fullName>
    </submittedName>
</protein>
<feature type="compositionally biased region" description="Pro residues" evidence="1">
    <location>
        <begin position="313"/>
        <end position="331"/>
    </location>
</feature>
<keyword evidence="2" id="KW-0812">Transmembrane</keyword>
<name>A0A7S2HNL0_9STRA</name>
<keyword evidence="2" id="KW-0472">Membrane</keyword>
<dbReference type="PRINTS" id="PR01217">
    <property type="entry name" value="PRICHEXTENSN"/>
</dbReference>
<gene>
    <name evidence="3" type="ORF">DSPE1174_LOCUS32795</name>
</gene>
<dbReference type="AlphaFoldDB" id="A0A7S2HNL0"/>
<feature type="region of interest" description="Disordered" evidence="1">
    <location>
        <begin position="305"/>
        <end position="400"/>
    </location>
</feature>
<evidence type="ECO:0000256" key="2">
    <source>
        <dbReference type="SAM" id="Phobius"/>
    </source>
</evidence>
<feature type="compositionally biased region" description="Low complexity" evidence="1">
    <location>
        <begin position="332"/>
        <end position="352"/>
    </location>
</feature>
<feature type="transmembrane region" description="Helical" evidence="2">
    <location>
        <begin position="38"/>
        <end position="56"/>
    </location>
</feature>
<feature type="compositionally biased region" description="Low complexity" evidence="1">
    <location>
        <begin position="368"/>
        <end position="392"/>
    </location>
</feature>
<dbReference type="EMBL" id="HBGS01062985">
    <property type="protein sequence ID" value="CAD9495684.1"/>
    <property type="molecule type" value="Transcribed_RNA"/>
</dbReference>
<reference evidence="3" key="1">
    <citation type="submission" date="2021-01" db="EMBL/GenBank/DDBJ databases">
        <authorList>
            <person name="Corre E."/>
            <person name="Pelletier E."/>
            <person name="Niang G."/>
            <person name="Scheremetjew M."/>
            <person name="Finn R."/>
            <person name="Kale V."/>
            <person name="Holt S."/>
            <person name="Cochrane G."/>
            <person name="Meng A."/>
            <person name="Brown T."/>
            <person name="Cohen L."/>
        </authorList>
    </citation>
    <scope>NUCLEOTIDE SEQUENCE</scope>
    <source>
        <strain evidence="3">CCMP1381</strain>
    </source>
</reference>
<sequence>MTSFERRGLSPGMVNAVPEVHLHVPVQKDNFFSRQKKTIALSLIAFVAIFAIIQTSRSVNETLVAKDKEGAVNVYWSGLDSAYEYGAYSFNDDCDTFNDEWTVSDGEFVQSMVAINDDDEDEQCTLTSKDKSDNVMYLTNPDGAALKWDQYNVQFDYVMRCRDGAVYADNNENQIVSSLFGHVKEEKTFIWISTDQQIECKLVYKAADMQFTMSLFVDQELQSKSSIQTSATDPDYEECAPFKWDFTIGENKDVLMCALSQEKDGQDQLIVYTSATHDSKTNGGIGFKTNSKNIIVSELQVSQLTPSSAPTGVPTPKPTGLPTSLPTPQPSTTPTSSPSHSPSTLPTHSPSETPTPAPTEIPMPAPTSTPSSTPSSVPTKVPISAPTSVPSSVPTPGPTSIPTSAPTTWCYQSMHTCAAEFPSYVQGLVEEYLPGLDSDGRNSSSVVTKYSVEKSVLEELVVYTQWWEHWYWPVIIIETVLLLYFLRETTAQKGLRGKYTEIKTQVFEQERSGLAQL</sequence>
<feature type="compositionally biased region" description="Pro residues" evidence="1">
    <location>
        <begin position="353"/>
        <end position="367"/>
    </location>
</feature>
<evidence type="ECO:0000256" key="1">
    <source>
        <dbReference type="SAM" id="MobiDB-lite"/>
    </source>
</evidence>
<evidence type="ECO:0000313" key="3">
    <source>
        <dbReference type="EMBL" id="CAD9495684.1"/>
    </source>
</evidence>
<organism evidence="3">
    <name type="scientific">Octactis speculum</name>
    <dbReference type="NCBI Taxonomy" id="3111310"/>
    <lineage>
        <taxon>Eukaryota</taxon>
        <taxon>Sar</taxon>
        <taxon>Stramenopiles</taxon>
        <taxon>Ochrophyta</taxon>
        <taxon>Dictyochophyceae</taxon>
        <taxon>Dictyochales</taxon>
        <taxon>Dictyochaceae</taxon>
        <taxon>Octactis</taxon>
    </lineage>
</organism>
<keyword evidence="2" id="KW-1133">Transmembrane helix</keyword>